<dbReference type="Pfam" id="PF19736">
    <property type="entry name" value="DUF6226"/>
    <property type="match status" value="1"/>
</dbReference>
<dbReference type="InterPro" id="IPR045773">
    <property type="entry name" value="DUF6226"/>
</dbReference>
<name>A0A2K9D6Y0_9MICO</name>
<dbReference type="RefSeq" id="WP_101306110.1">
    <property type="nucleotide sequence ID" value="NZ_CP025299.1"/>
</dbReference>
<gene>
    <name evidence="1" type="ORF">CXR34_07795</name>
</gene>
<reference evidence="1 2" key="1">
    <citation type="submission" date="2017-12" db="EMBL/GenBank/DDBJ databases">
        <title>Isolation and characterization of estrogens degradatiion strain Microbacterium hominis SJTG1.</title>
        <authorList>
            <person name="Xiong W."/>
            <person name="Yin C."/>
            <person name="Zheng D."/>
            <person name="Liang R."/>
        </authorList>
    </citation>
    <scope>NUCLEOTIDE SEQUENCE [LARGE SCALE GENOMIC DNA]</scope>
    <source>
        <strain evidence="1 2">SJTG1</strain>
    </source>
</reference>
<dbReference type="KEGG" id="mhos:CXR34_07795"/>
<evidence type="ECO:0000313" key="1">
    <source>
        <dbReference type="EMBL" id="AUG29370.1"/>
    </source>
</evidence>
<dbReference type="AlphaFoldDB" id="A0A2K9D6Y0"/>
<dbReference type="Proteomes" id="UP000233276">
    <property type="component" value="Chromosome"/>
</dbReference>
<evidence type="ECO:0000313" key="2">
    <source>
        <dbReference type="Proteomes" id="UP000233276"/>
    </source>
</evidence>
<organism evidence="1 2">
    <name type="scientific">Microbacterium hominis</name>
    <dbReference type="NCBI Taxonomy" id="162426"/>
    <lineage>
        <taxon>Bacteria</taxon>
        <taxon>Bacillati</taxon>
        <taxon>Actinomycetota</taxon>
        <taxon>Actinomycetes</taxon>
        <taxon>Micrococcales</taxon>
        <taxon>Microbacteriaceae</taxon>
        <taxon>Microbacterium</taxon>
    </lineage>
</organism>
<proteinExistence type="predicted"/>
<protein>
    <submittedName>
        <fullName evidence="1">Uncharacterized protein</fullName>
    </submittedName>
</protein>
<sequence>MSAYVRPSIEPQVFVDADGEVIEYGRRWEDSPPDEAYSFTAHPERYAPLHAVAAALIEHLRDTYDVEIEESDGVVADLLAPPSWEVPRAVRMSPRDPASAPLTFVFTAFPGLLLHAGVLHDFPFPQCGCDACDTTWQSEADDLEEHVFAVVSGDYGESVDHRSGEPTAWYRLRYPTGSSGGSSSAIALPPDRLTAAERILDELPSGWAAWPRRRPAAEGASAI</sequence>
<dbReference type="EMBL" id="CP025299">
    <property type="protein sequence ID" value="AUG29370.1"/>
    <property type="molecule type" value="Genomic_DNA"/>
</dbReference>
<accession>A0A2K9D6Y0</accession>